<gene>
    <name evidence="1" type="ORF">K0U00_16805</name>
</gene>
<comment type="caution">
    <text evidence="1">The sequence shown here is derived from an EMBL/GenBank/DDBJ whole genome shotgun (WGS) entry which is preliminary data.</text>
</comment>
<keyword evidence="2" id="KW-1185">Reference proteome</keyword>
<sequence>MHRGLELRICAPARFPRLATPIPIDAAPVSRFFLGGDTISFAPDERRIAPTRFPPLTTLIPFAAAPVSRFFLGGEPFAPDERRIGAAARFIGAHSDDV</sequence>
<evidence type="ECO:0000313" key="1">
    <source>
        <dbReference type="EMBL" id="MBW7455688.1"/>
    </source>
</evidence>
<reference evidence="1 2" key="1">
    <citation type="submission" date="2021-07" db="EMBL/GenBank/DDBJ databases">
        <title>Paenibacillus radiodurans sp. nov., isolated from the southeastern edge of Tengger Desert.</title>
        <authorList>
            <person name="Zhang G."/>
        </authorList>
    </citation>
    <scope>NUCLEOTIDE SEQUENCE [LARGE SCALE GENOMIC DNA]</scope>
    <source>
        <strain evidence="1 2">CCM 7311</strain>
    </source>
</reference>
<name>A0ABS7C463_9BACL</name>
<proteinExistence type="predicted"/>
<accession>A0ABS7C463</accession>
<organism evidence="1 2">
    <name type="scientific">Paenibacillus sepulcri</name>
    <dbReference type="NCBI Taxonomy" id="359917"/>
    <lineage>
        <taxon>Bacteria</taxon>
        <taxon>Bacillati</taxon>
        <taxon>Bacillota</taxon>
        <taxon>Bacilli</taxon>
        <taxon>Bacillales</taxon>
        <taxon>Paenibacillaceae</taxon>
        <taxon>Paenibacillus</taxon>
    </lineage>
</organism>
<dbReference type="Proteomes" id="UP001519887">
    <property type="component" value="Unassembled WGS sequence"/>
</dbReference>
<protein>
    <submittedName>
        <fullName evidence="1">Uncharacterized protein</fullName>
    </submittedName>
</protein>
<dbReference type="EMBL" id="JAHZIK010000412">
    <property type="protein sequence ID" value="MBW7455688.1"/>
    <property type="molecule type" value="Genomic_DNA"/>
</dbReference>
<evidence type="ECO:0000313" key="2">
    <source>
        <dbReference type="Proteomes" id="UP001519887"/>
    </source>
</evidence>